<dbReference type="EMBL" id="JAFLRJ010001176">
    <property type="protein sequence ID" value="MBO0518066.1"/>
    <property type="molecule type" value="Genomic_DNA"/>
</dbReference>
<evidence type="ECO:0000313" key="3">
    <source>
        <dbReference type="EMBL" id="MBO0518066.1"/>
    </source>
</evidence>
<evidence type="ECO:0000313" key="4">
    <source>
        <dbReference type="Proteomes" id="UP000664167"/>
    </source>
</evidence>
<gene>
    <name evidence="3" type="ORF">J0695_41065</name>
</gene>
<dbReference type="InterPro" id="IPR036291">
    <property type="entry name" value="NAD(P)-bd_dom_sf"/>
</dbReference>
<dbReference type="InterPro" id="IPR002347">
    <property type="entry name" value="SDR_fam"/>
</dbReference>
<keyword evidence="2" id="KW-0560">Oxidoreductase</keyword>
<dbReference type="PANTHER" id="PTHR24321">
    <property type="entry name" value="DEHYDROGENASES, SHORT CHAIN"/>
    <property type="match status" value="1"/>
</dbReference>
<accession>A0A939FH74</accession>
<evidence type="ECO:0000256" key="1">
    <source>
        <dbReference type="ARBA" id="ARBA00006484"/>
    </source>
</evidence>
<protein>
    <submittedName>
        <fullName evidence="3">SDR family oxidoreductase</fullName>
    </submittedName>
</protein>
<dbReference type="Gene3D" id="3.40.50.720">
    <property type="entry name" value="NAD(P)-binding Rossmann-like Domain"/>
    <property type="match status" value="1"/>
</dbReference>
<dbReference type="RefSeq" id="WP_206969896.1">
    <property type="nucleotide sequence ID" value="NZ_JAFLRJ010001176.1"/>
</dbReference>
<dbReference type="Pfam" id="PF13561">
    <property type="entry name" value="adh_short_C2"/>
    <property type="match status" value="1"/>
</dbReference>
<evidence type="ECO:0000256" key="2">
    <source>
        <dbReference type="ARBA" id="ARBA00023002"/>
    </source>
</evidence>
<dbReference type="AlphaFoldDB" id="A0A939FH74"/>
<dbReference type="Proteomes" id="UP000664167">
    <property type="component" value="Unassembled WGS sequence"/>
</dbReference>
<comment type="similarity">
    <text evidence="1">Belongs to the short-chain dehydrogenases/reductases (SDR) family.</text>
</comment>
<sequence length="72" mass="7964">INAIAPGTTRTEMMTQWLDLNPDIETQLHHATPLPRRAQPHEIAEAAAWLCSDRASYILGATLPIDGGWTTR</sequence>
<dbReference type="GO" id="GO:0016491">
    <property type="term" value="F:oxidoreductase activity"/>
    <property type="evidence" value="ECO:0007669"/>
    <property type="project" value="UniProtKB-KW"/>
</dbReference>
<proteinExistence type="inferred from homology"/>
<name>A0A939FH74_9ACTN</name>
<comment type="caution">
    <text evidence="3">The sequence shown here is derived from an EMBL/GenBank/DDBJ whole genome shotgun (WGS) entry which is preliminary data.</text>
</comment>
<dbReference type="PANTHER" id="PTHR24321:SF8">
    <property type="entry name" value="ESTRADIOL 17-BETA-DEHYDROGENASE 8-RELATED"/>
    <property type="match status" value="1"/>
</dbReference>
<reference evidence="3" key="1">
    <citation type="submission" date="2021-03" db="EMBL/GenBank/DDBJ databases">
        <title>Streptomyces poriferae sp. nov., a novel marine sponge-derived Actinobacteria species with anti-MRSA activity.</title>
        <authorList>
            <person name="Sandoval-Powers M."/>
            <person name="Kralova S."/>
            <person name="Nguyen G.-S."/>
            <person name="Fawwal D."/>
            <person name="Degnes K."/>
            <person name="Klinkenberg G."/>
            <person name="Sletta H."/>
            <person name="Wentzel A."/>
            <person name="Liles M.R."/>
        </authorList>
    </citation>
    <scope>NUCLEOTIDE SEQUENCE</scope>
    <source>
        <strain evidence="3">DSM 41794</strain>
    </source>
</reference>
<feature type="non-terminal residue" evidence="3">
    <location>
        <position position="1"/>
    </location>
</feature>
<organism evidence="3 4">
    <name type="scientific">Streptomyces beijiangensis</name>
    <dbReference type="NCBI Taxonomy" id="163361"/>
    <lineage>
        <taxon>Bacteria</taxon>
        <taxon>Bacillati</taxon>
        <taxon>Actinomycetota</taxon>
        <taxon>Actinomycetes</taxon>
        <taxon>Kitasatosporales</taxon>
        <taxon>Streptomycetaceae</taxon>
        <taxon>Streptomyces</taxon>
    </lineage>
</organism>
<keyword evidence="4" id="KW-1185">Reference proteome</keyword>
<dbReference type="SUPFAM" id="SSF51735">
    <property type="entry name" value="NAD(P)-binding Rossmann-fold domains"/>
    <property type="match status" value="1"/>
</dbReference>